<sequence length="111" mass="12864">MKNNQLIISIYDILKKIEIPLNEDNPVQIEYIEDDTPRTYTDIMAEISPYASAAPRNQRVMNILTNAIDDLHSAEKEIATGMPPTNRAKWKISVTSITKCYLRWIRKDKKK</sequence>
<keyword evidence="2" id="KW-1185">Reference proteome</keyword>
<name>A0ABR2KAE8_9EUKA</name>
<dbReference type="EMBL" id="JAPFFF010000006">
    <property type="protein sequence ID" value="KAK8888089.1"/>
    <property type="molecule type" value="Genomic_DNA"/>
</dbReference>
<accession>A0ABR2KAE8</accession>
<gene>
    <name evidence="1" type="ORF">M9Y10_039150</name>
</gene>
<evidence type="ECO:0000313" key="1">
    <source>
        <dbReference type="EMBL" id="KAK8888089.1"/>
    </source>
</evidence>
<protein>
    <submittedName>
        <fullName evidence="1">Uncharacterized protein</fullName>
    </submittedName>
</protein>
<reference evidence="1 2" key="1">
    <citation type="submission" date="2024-04" db="EMBL/GenBank/DDBJ databases">
        <title>Tritrichomonas musculus Genome.</title>
        <authorList>
            <person name="Alves-Ferreira E."/>
            <person name="Grigg M."/>
            <person name="Lorenzi H."/>
            <person name="Galac M."/>
        </authorList>
    </citation>
    <scope>NUCLEOTIDE SEQUENCE [LARGE SCALE GENOMIC DNA]</scope>
    <source>
        <strain evidence="1 2">EAF2021</strain>
    </source>
</reference>
<dbReference type="Proteomes" id="UP001470230">
    <property type="component" value="Unassembled WGS sequence"/>
</dbReference>
<organism evidence="1 2">
    <name type="scientific">Tritrichomonas musculus</name>
    <dbReference type="NCBI Taxonomy" id="1915356"/>
    <lineage>
        <taxon>Eukaryota</taxon>
        <taxon>Metamonada</taxon>
        <taxon>Parabasalia</taxon>
        <taxon>Tritrichomonadida</taxon>
        <taxon>Tritrichomonadidae</taxon>
        <taxon>Tritrichomonas</taxon>
    </lineage>
</organism>
<evidence type="ECO:0000313" key="2">
    <source>
        <dbReference type="Proteomes" id="UP001470230"/>
    </source>
</evidence>
<comment type="caution">
    <text evidence="1">The sequence shown here is derived from an EMBL/GenBank/DDBJ whole genome shotgun (WGS) entry which is preliminary data.</text>
</comment>
<proteinExistence type="predicted"/>